<protein>
    <recommendedName>
        <fullName evidence="2">Heme chaperone HemW</fullName>
    </recommendedName>
</protein>
<dbReference type="AlphaFoldDB" id="A0A6H0KGZ0"/>
<dbReference type="InterPro" id="IPR007197">
    <property type="entry name" value="rSAM"/>
</dbReference>
<dbReference type="SUPFAM" id="SSF102114">
    <property type="entry name" value="Radical SAM enzymes"/>
    <property type="match status" value="1"/>
</dbReference>
<organism evidence="4 5">
    <name type="scientific">Bacteroides faecium</name>
    <dbReference type="NCBI Taxonomy" id="2715212"/>
    <lineage>
        <taxon>Bacteria</taxon>
        <taxon>Pseudomonadati</taxon>
        <taxon>Bacteroidota</taxon>
        <taxon>Bacteroidia</taxon>
        <taxon>Bacteroidales</taxon>
        <taxon>Bacteroidaceae</taxon>
        <taxon>Bacteroides</taxon>
    </lineage>
</organism>
<dbReference type="Pfam" id="PF04055">
    <property type="entry name" value="Radical_SAM"/>
    <property type="match status" value="1"/>
</dbReference>
<feature type="domain" description="Radical SAM core" evidence="3">
    <location>
        <begin position="1"/>
        <end position="231"/>
    </location>
</feature>
<gene>
    <name evidence="4" type="primary">hemW</name>
    <name evidence="4" type="ORF">BacF7301_00130</name>
</gene>
<dbReference type="CDD" id="cd01335">
    <property type="entry name" value="Radical_SAM"/>
    <property type="match status" value="1"/>
</dbReference>
<dbReference type="PROSITE" id="PS51918">
    <property type="entry name" value="RADICAL_SAM"/>
    <property type="match status" value="1"/>
</dbReference>
<evidence type="ECO:0000259" key="3">
    <source>
        <dbReference type="PROSITE" id="PS51918"/>
    </source>
</evidence>
<dbReference type="GO" id="GO:0005737">
    <property type="term" value="C:cytoplasm"/>
    <property type="evidence" value="ECO:0007669"/>
    <property type="project" value="UniProtKB-SubCell"/>
</dbReference>
<dbReference type="InterPro" id="IPR010723">
    <property type="entry name" value="HemN_C"/>
</dbReference>
<dbReference type="InterPro" id="IPR023404">
    <property type="entry name" value="rSAM_horseshoe"/>
</dbReference>
<keyword evidence="2" id="KW-0479">Metal-binding</keyword>
<dbReference type="PANTHER" id="PTHR13932:SF5">
    <property type="entry name" value="RADICAL S-ADENOSYL METHIONINE DOMAIN-CONTAINING PROTEIN 1, MITOCHONDRIAL"/>
    <property type="match status" value="1"/>
</dbReference>
<dbReference type="GO" id="GO:0004109">
    <property type="term" value="F:coproporphyrinogen oxidase activity"/>
    <property type="evidence" value="ECO:0007669"/>
    <property type="project" value="InterPro"/>
</dbReference>
<dbReference type="SFLD" id="SFLDG01082">
    <property type="entry name" value="B12-binding_domain_containing"/>
    <property type="match status" value="1"/>
</dbReference>
<keyword evidence="2" id="KW-0949">S-adenosyl-L-methionine</keyword>
<dbReference type="SFLD" id="SFLDG01065">
    <property type="entry name" value="anaerobic_coproporphyrinogen-I"/>
    <property type="match status" value="1"/>
</dbReference>
<evidence type="ECO:0000313" key="4">
    <source>
        <dbReference type="EMBL" id="QIU92662.1"/>
    </source>
</evidence>
<keyword evidence="2" id="KW-0963">Cytoplasm</keyword>
<keyword evidence="2" id="KW-0143">Chaperone</keyword>
<dbReference type="EMBL" id="CP050831">
    <property type="protein sequence ID" value="QIU92662.1"/>
    <property type="molecule type" value="Genomic_DNA"/>
</dbReference>
<evidence type="ECO:0000313" key="5">
    <source>
        <dbReference type="Proteomes" id="UP000501780"/>
    </source>
</evidence>
<dbReference type="RefSeq" id="WP_167959421.1">
    <property type="nucleotide sequence ID" value="NZ_CP050831.1"/>
</dbReference>
<dbReference type="SMART" id="SM00729">
    <property type="entry name" value="Elp3"/>
    <property type="match status" value="1"/>
</dbReference>
<dbReference type="InterPro" id="IPR004559">
    <property type="entry name" value="HemW-like"/>
</dbReference>
<keyword evidence="2" id="KW-0411">Iron-sulfur</keyword>
<comment type="function">
    <text evidence="2">Probably acts as a heme chaperone, transferring heme to an unknown acceptor. Binds one molecule of heme per monomer, possibly covalently. Binds 1 [4Fe-4S] cluster. The cluster is coordinated with 3 cysteines and an exchangeable S-adenosyl-L-methionine.</text>
</comment>
<dbReference type="GO" id="GO:0006779">
    <property type="term" value="P:porphyrin-containing compound biosynthetic process"/>
    <property type="evidence" value="ECO:0007669"/>
    <property type="project" value="InterPro"/>
</dbReference>
<dbReference type="Gene3D" id="3.80.30.20">
    <property type="entry name" value="tm_1862 like domain"/>
    <property type="match status" value="1"/>
</dbReference>
<keyword evidence="2" id="KW-0349">Heme</keyword>
<dbReference type="SFLD" id="SFLDS00029">
    <property type="entry name" value="Radical_SAM"/>
    <property type="match status" value="1"/>
</dbReference>
<comment type="subcellular location">
    <subcellularLocation>
        <location evidence="2">Cytoplasm</location>
    </subcellularLocation>
</comment>
<evidence type="ECO:0000256" key="1">
    <source>
        <dbReference type="ARBA" id="ARBA00006100"/>
    </source>
</evidence>
<dbReference type="InterPro" id="IPR034505">
    <property type="entry name" value="Coproporphyrinogen-III_oxidase"/>
</dbReference>
<keyword evidence="5" id="KW-1185">Reference proteome</keyword>
<dbReference type="KEGG" id="bfc:BacF7301_00130"/>
<dbReference type="SFLD" id="SFLDF00288">
    <property type="entry name" value="HemN-like__clustered_with_nucl"/>
    <property type="match status" value="1"/>
</dbReference>
<comment type="similarity">
    <text evidence="1">Belongs to the anaerobic coproporphyrinogen-III oxidase family. HemW subfamily.</text>
</comment>
<dbReference type="Proteomes" id="UP000501780">
    <property type="component" value="Chromosome"/>
</dbReference>
<proteinExistence type="inferred from homology"/>
<dbReference type="PANTHER" id="PTHR13932">
    <property type="entry name" value="COPROPORPHYRINIGEN III OXIDASE"/>
    <property type="match status" value="1"/>
</dbReference>
<accession>A0A6H0KGZ0</accession>
<dbReference type="GO" id="GO:0046872">
    <property type="term" value="F:metal ion binding"/>
    <property type="evidence" value="ECO:0007669"/>
    <property type="project" value="UniProtKB-UniRule"/>
</dbReference>
<sequence length="376" mass="44006">MAGIYLHIPFCKTRCIYCDFYSTTRSELKTRYVRALCSELEMRKEYLKGERVETIYFGGGTPSQLEEGDFRQLFETIQKCYGVESCREITLEANPDDLSKEYLQMLSTLPFNRLSMGIQTFDDATLKLLKRRHDARTAIEAVDRCRQAGFSNISIDLIYGLPGETKERWENDLRQAIDLNVEHISAYHLIYEEDTPIYKMLKQHQVSEVDEDSSLEFFTLLIERLQKAGFEHYEISNFCRPGKYSRHNTSYWQGISYLGCGPSAHSFDGMTREWNVSSIDLYIKDIEENRRAFEIEHLDQVTRYNEFIITTIRTVWGTPIEKLKQTFGNELWEYCRKMAAPYLENGKLEEHDGALRLTREGIFISDSIMSDLLWVD</sequence>
<dbReference type="SFLD" id="SFLDF00562">
    <property type="entry name" value="HemN-like__clustered_with_heat"/>
    <property type="match status" value="1"/>
</dbReference>
<dbReference type="NCBIfam" id="TIGR00539">
    <property type="entry name" value="hemN_rel"/>
    <property type="match status" value="1"/>
</dbReference>
<dbReference type="GO" id="GO:0051539">
    <property type="term" value="F:4 iron, 4 sulfur cluster binding"/>
    <property type="evidence" value="ECO:0007669"/>
    <property type="project" value="UniProtKB-UniRule"/>
</dbReference>
<dbReference type="InterPro" id="IPR006638">
    <property type="entry name" value="Elp3/MiaA/NifB-like_rSAM"/>
</dbReference>
<name>A0A6H0KGZ0_9BACE</name>
<reference evidence="4 5" key="1">
    <citation type="submission" date="2020-03" db="EMBL/GenBank/DDBJ databases">
        <title>Genomic analysis of Bacteroides faecium CBA7301.</title>
        <authorList>
            <person name="Kim J."/>
            <person name="Roh S.W."/>
        </authorList>
    </citation>
    <scope>NUCLEOTIDE SEQUENCE [LARGE SCALE GENOMIC DNA]</scope>
    <source>
        <strain evidence="4 5">CBA7301</strain>
    </source>
</reference>
<keyword evidence="2" id="KW-0408">Iron</keyword>
<keyword evidence="2" id="KW-0004">4Fe-4S</keyword>
<dbReference type="InterPro" id="IPR058240">
    <property type="entry name" value="rSAM_sf"/>
</dbReference>
<dbReference type="Pfam" id="PF06969">
    <property type="entry name" value="HemN_C"/>
    <property type="match status" value="1"/>
</dbReference>
<evidence type="ECO:0000256" key="2">
    <source>
        <dbReference type="RuleBase" id="RU364116"/>
    </source>
</evidence>